<organism evidence="1 2">
    <name type="scientific">Aromatoleum bremense</name>
    <dbReference type="NCBI Taxonomy" id="76115"/>
    <lineage>
        <taxon>Bacteria</taxon>
        <taxon>Pseudomonadati</taxon>
        <taxon>Pseudomonadota</taxon>
        <taxon>Betaproteobacteria</taxon>
        <taxon>Rhodocyclales</taxon>
        <taxon>Rhodocyclaceae</taxon>
        <taxon>Aromatoleum</taxon>
    </lineage>
</organism>
<dbReference type="EMBL" id="WTVP01000165">
    <property type="protein sequence ID" value="NMG17879.1"/>
    <property type="molecule type" value="Genomic_DNA"/>
</dbReference>
<evidence type="ECO:0000313" key="2">
    <source>
        <dbReference type="Proteomes" id="UP000633943"/>
    </source>
</evidence>
<dbReference type="Proteomes" id="UP000633943">
    <property type="component" value="Unassembled WGS sequence"/>
</dbReference>
<keyword evidence="2" id="KW-1185">Reference proteome</keyword>
<sequence length="144" mass="15682">MNNKAISFMAAEAGATAFWQWLSSGPTQWQDLTWREGWQASIPTTASDTPNMGNFGYFWIDPDQVTWSTHAVTVTVSGFSKVPGGEALSETRMEAKFSAPGVHRAFRAGLVSDQDITVNGKASFTQKAGSKATWWGTFAVLAIR</sequence>
<protein>
    <submittedName>
        <fullName evidence="1">Uncharacterized protein</fullName>
    </submittedName>
</protein>
<name>A0ABX1P0N0_9RHOO</name>
<proteinExistence type="predicted"/>
<comment type="caution">
    <text evidence="1">The sequence shown here is derived from an EMBL/GenBank/DDBJ whole genome shotgun (WGS) entry which is preliminary data.</text>
</comment>
<accession>A0ABX1P0N0</accession>
<reference evidence="1 2" key="1">
    <citation type="submission" date="2019-12" db="EMBL/GenBank/DDBJ databases">
        <title>Comparative genomics gives insights into the taxonomy of the Azoarcus-Aromatoleum group and reveals separate origins of nif in the plant-associated Azoarcus and non-plant-associated Aromatoleum sub-groups.</title>
        <authorList>
            <person name="Lafos M."/>
            <person name="Maluk M."/>
            <person name="Batista M."/>
            <person name="Junghare M."/>
            <person name="Carmona M."/>
            <person name="Faoro H."/>
            <person name="Cruz L.M."/>
            <person name="Battistoni F."/>
            <person name="De Souza E."/>
            <person name="Pedrosa F."/>
            <person name="Chen W.-M."/>
            <person name="Poole P.S."/>
            <person name="Dixon R.A."/>
            <person name="James E.K."/>
        </authorList>
    </citation>
    <scope>NUCLEOTIDE SEQUENCE [LARGE SCALE GENOMIC DNA]</scope>
    <source>
        <strain evidence="1 2">PbN1</strain>
    </source>
</reference>
<gene>
    <name evidence="1" type="ORF">GPA24_20630</name>
</gene>
<evidence type="ECO:0000313" key="1">
    <source>
        <dbReference type="EMBL" id="NMG17879.1"/>
    </source>
</evidence>